<comment type="caution">
    <text evidence="3">The sequence shown here is derived from an EMBL/GenBank/DDBJ whole genome shotgun (WGS) entry which is preliminary data.</text>
</comment>
<keyword evidence="2" id="KW-0812">Transmembrane</keyword>
<feature type="compositionally biased region" description="Polar residues" evidence="1">
    <location>
        <begin position="7"/>
        <end position="18"/>
    </location>
</feature>
<feature type="region of interest" description="Disordered" evidence="1">
    <location>
        <begin position="1"/>
        <end position="38"/>
    </location>
</feature>
<evidence type="ECO:0000256" key="1">
    <source>
        <dbReference type="SAM" id="MobiDB-lite"/>
    </source>
</evidence>
<dbReference type="PANTHER" id="PTHR34414">
    <property type="entry name" value="HET DOMAIN-CONTAINING PROTEIN-RELATED"/>
    <property type="match status" value="1"/>
</dbReference>
<evidence type="ECO:0000313" key="3">
    <source>
        <dbReference type="EMBL" id="KAK2594839.1"/>
    </source>
</evidence>
<dbReference type="PANTHER" id="PTHR34414:SF1">
    <property type="entry name" value="SUBTILISIN-LIKE SERINE PROTEASE"/>
    <property type="match status" value="1"/>
</dbReference>
<evidence type="ECO:0000256" key="2">
    <source>
        <dbReference type="SAM" id="Phobius"/>
    </source>
</evidence>
<protein>
    <submittedName>
        <fullName evidence="3">Uncharacterized protein</fullName>
    </submittedName>
</protein>
<feature type="transmembrane region" description="Helical" evidence="2">
    <location>
        <begin position="299"/>
        <end position="329"/>
    </location>
</feature>
<keyword evidence="4" id="KW-1185">Reference proteome</keyword>
<dbReference type="Proteomes" id="UP001251528">
    <property type="component" value="Unassembled WGS sequence"/>
</dbReference>
<proteinExistence type="predicted"/>
<evidence type="ECO:0000313" key="4">
    <source>
        <dbReference type="Proteomes" id="UP001251528"/>
    </source>
</evidence>
<dbReference type="InterPro" id="IPR046536">
    <property type="entry name" value="DUF6601"/>
</dbReference>
<dbReference type="Pfam" id="PF20246">
    <property type="entry name" value="DUF6601"/>
    <property type="match status" value="1"/>
</dbReference>
<dbReference type="AlphaFoldDB" id="A0AAJ0FX04"/>
<reference evidence="3" key="1">
    <citation type="submission" date="2023-06" db="EMBL/GenBank/DDBJ databases">
        <title>Conoideocrella luteorostrata (Hypocreales: Clavicipitaceae), a potential biocontrol fungus for elongate hemlock scale in United States Christmas tree production areas.</title>
        <authorList>
            <person name="Barrett H."/>
            <person name="Lovett B."/>
            <person name="Macias A.M."/>
            <person name="Stajich J.E."/>
            <person name="Kasson M.T."/>
        </authorList>
    </citation>
    <scope>NUCLEOTIDE SEQUENCE</scope>
    <source>
        <strain evidence="3">ARSEF 14590</strain>
    </source>
</reference>
<name>A0AAJ0FX04_9HYPO</name>
<keyword evidence="2" id="KW-0472">Membrane</keyword>
<organism evidence="3 4">
    <name type="scientific">Conoideocrella luteorostrata</name>
    <dbReference type="NCBI Taxonomy" id="1105319"/>
    <lineage>
        <taxon>Eukaryota</taxon>
        <taxon>Fungi</taxon>
        <taxon>Dikarya</taxon>
        <taxon>Ascomycota</taxon>
        <taxon>Pezizomycotina</taxon>
        <taxon>Sordariomycetes</taxon>
        <taxon>Hypocreomycetidae</taxon>
        <taxon>Hypocreales</taxon>
        <taxon>Clavicipitaceae</taxon>
        <taxon>Conoideocrella</taxon>
    </lineage>
</organism>
<sequence>MEEDDNTGLQRTNGNGNSAGDPWPASYHLNKNPGTKRHRAVADPCENITDFLETELSLGALDDMQRHLWFAGSRRPAVQLHFQVAMGREIVVAERMDLHLLCGSEGRIFMKPIPRFLLHDNNWESFLKCDSSCRCERDESSASTIGSSKQGRNVDQRCMQHLRQIANGFLYSYACLISSEADFFIANEKRLLPRAANDAKIKWQDWKRLARELLRNHDPKKVNPRFLRGELRLSRINAIHVVQRRSPFNPYLRRWHNYSSVFRDNLSWIAAGAVFVALVLTAMQVGFSTQLKDDPRFSTASYGFTIFALLGPLCSFGLVIIFAFLNLVWDAPGLFKDLMTKPPTQVRTWA</sequence>
<dbReference type="EMBL" id="JASWJB010000154">
    <property type="protein sequence ID" value="KAK2594839.1"/>
    <property type="molecule type" value="Genomic_DNA"/>
</dbReference>
<keyword evidence="2" id="KW-1133">Transmembrane helix</keyword>
<gene>
    <name evidence="3" type="ORF">QQS21_007467</name>
</gene>
<accession>A0AAJ0FX04</accession>
<feature type="transmembrane region" description="Helical" evidence="2">
    <location>
        <begin position="266"/>
        <end position="287"/>
    </location>
</feature>